<dbReference type="EMBL" id="JAANIU010011810">
    <property type="protein sequence ID" value="KAG1530809.1"/>
    <property type="molecule type" value="Genomic_DNA"/>
</dbReference>
<proteinExistence type="predicted"/>
<reference evidence="2 3" key="1">
    <citation type="journal article" date="2020" name="Microb. Genom.">
        <title>Genetic diversity of clinical and environmental Mucorales isolates obtained from an investigation of mucormycosis cases among solid organ transplant recipients.</title>
        <authorList>
            <person name="Nguyen M.H."/>
            <person name="Kaul D."/>
            <person name="Muto C."/>
            <person name="Cheng S.J."/>
            <person name="Richter R.A."/>
            <person name="Bruno V.M."/>
            <person name="Liu G."/>
            <person name="Beyhan S."/>
            <person name="Sundermann A.J."/>
            <person name="Mounaud S."/>
            <person name="Pasculle A.W."/>
            <person name="Nierman W.C."/>
            <person name="Driscoll E."/>
            <person name="Cumbie R."/>
            <person name="Clancy C.J."/>
            <person name="Dupont C.L."/>
        </authorList>
    </citation>
    <scope>NUCLEOTIDE SEQUENCE [LARGE SCALE GENOMIC DNA]</scope>
    <source>
        <strain evidence="2 3">GL24</strain>
    </source>
</reference>
<evidence type="ECO:0000313" key="2">
    <source>
        <dbReference type="EMBL" id="KAG1530809.1"/>
    </source>
</evidence>
<protein>
    <submittedName>
        <fullName evidence="2">Uncharacterized protein</fullName>
    </submittedName>
</protein>
<accession>A0A9P7C1A4</accession>
<evidence type="ECO:0000256" key="1">
    <source>
        <dbReference type="SAM" id="MobiDB-lite"/>
    </source>
</evidence>
<dbReference type="AlphaFoldDB" id="A0A9P7C1A4"/>
<comment type="caution">
    <text evidence="2">The sequence shown here is derived from an EMBL/GenBank/DDBJ whole genome shotgun (WGS) entry which is preliminary data.</text>
</comment>
<keyword evidence="3" id="KW-1185">Reference proteome</keyword>
<name>A0A9P7C1A4_9FUNG</name>
<dbReference type="Proteomes" id="UP000740926">
    <property type="component" value="Unassembled WGS sequence"/>
</dbReference>
<organism evidence="2 3">
    <name type="scientific">Rhizopus delemar</name>
    <dbReference type="NCBI Taxonomy" id="936053"/>
    <lineage>
        <taxon>Eukaryota</taxon>
        <taxon>Fungi</taxon>
        <taxon>Fungi incertae sedis</taxon>
        <taxon>Mucoromycota</taxon>
        <taxon>Mucoromycotina</taxon>
        <taxon>Mucoromycetes</taxon>
        <taxon>Mucorales</taxon>
        <taxon>Mucorineae</taxon>
        <taxon>Rhizopodaceae</taxon>
        <taxon>Rhizopus</taxon>
    </lineage>
</organism>
<feature type="region of interest" description="Disordered" evidence="1">
    <location>
        <begin position="62"/>
        <end position="87"/>
    </location>
</feature>
<evidence type="ECO:0000313" key="3">
    <source>
        <dbReference type="Proteomes" id="UP000740926"/>
    </source>
</evidence>
<gene>
    <name evidence="2" type="ORF">G6F50_017073</name>
</gene>
<sequence>MAAARATSSTAGATPACSCSTRAASAATSCRPAHATTTTSSSATTPPAALAGRCNWSTACASTPATAPRSKRRPSATCTPRGAACRR</sequence>